<comment type="caution">
    <text evidence="5">The sequence shown here is derived from an EMBL/GenBank/DDBJ whole genome shotgun (WGS) entry which is preliminary data.</text>
</comment>
<sequence>MNIQTKLSGKETEVAGLIAKGYKDVEIAKTLFISQRRVGEIVFNIKQKWGIQSRVELGIIAFEYKLIQSPLARTKS</sequence>
<evidence type="ECO:0000256" key="2">
    <source>
        <dbReference type="ARBA" id="ARBA00023125"/>
    </source>
</evidence>
<accession>A0ABU8ELH6</accession>
<keyword evidence="6" id="KW-1185">Reference proteome</keyword>
<dbReference type="SUPFAM" id="SSF46894">
    <property type="entry name" value="C-terminal effector domain of the bipartite response regulators"/>
    <property type="match status" value="1"/>
</dbReference>
<protein>
    <submittedName>
        <fullName evidence="5">LuxR C-terminal-related transcriptional regulator</fullName>
    </submittedName>
</protein>
<proteinExistence type="predicted"/>
<evidence type="ECO:0000259" key="4">
    <source>
        <dbReference type="PROSITE" id="PS50043"/>
    </source>
</evidence>
<keyword evidence="3" id="KW-0804">Transcription</keyword>
<dbReference type="Proteomes" id="UP001387110">
    <property type="component" value="Unassembled WGS sequence"/>
</dbReference>
<evidence type="ECO:0000313" key="5">
    <source>
        <dbReference type="EMBL" id="MEI4463779.1"/>
    </source>
</evidence>
<keyword evidence="1" id="KW-0805">Transcription regulation</keyword>
<dbReference type="InterPro" id="IPR036388">
    <property type="entry name" value="WH-like_DNA-bd_sf"/>
</dbReference>
<evidence type="ECO:0000256" key="1">
    <source>
        <dbReference type="ARBA" id="ARBA00023015"/>
    </source>
</evidence>
<evidence type="ECO:0000313" key="6">
    <source>
        <dbReference type="Proteomes" id="UP001387110"/>
    </source>
</evidence>
<dbReference type="PANTHER" id="PTHR44688:SF16">
    <property type="entry name" value="DNA-BINDING TRANSCRIPTIONAL ACTIVATOR DEVR_DOSR"/>
    <property type="match status" value="1"/>
</dbReference>
<dbReference type="SMART" id="SM00421">
    <property type="entry name" value="HTH_LUXR"/>
    <property type="match status" value="1"/>
</dbReference>
<organism evidence="5 6">
    <name type="scientific">Exiguobacterium indicum</name>
    <dbReference type="NCBI Taxonomy" id="296995"/>
    <lineage>
        <taxon>Bacteria</taxon>
        <taxon>Bacillati</taxon>
        <taxon>Bacillota</taxon>
        <taxon>Bacilli</taxon>
        <taxon>Bacillales</taxon>
        <taxon>Bacillales Family XII. Incertae Sedis</taxon>
        <taxon>Exiguobacterium</taxon>
    </lineage>
</organism>
<feature type="domain" description="HTH luxR-type" evidence="4">
    <location>
        <begin position="1"/>
        <end position="65"/>
    </location>
</feature>
<keyword evidence="2" id="KW-0238">DNA-binding</keyword>
<dbReference type="InterPro" id="IPR016032">
    <property type="entry name" value="Sig_transdc_resp-reg_C-effctor"/>
</dbReference>
<gene>
    <name evidence="5" type="ORF">SZL87_15245</name>
</gene>
<dbReference type="Gene3D" id="1.10.10.10">
    <property type="entry name" value="Winged helix-like DNA-binding domain superfamily/Winged helix DNA-binding domain"/>
    <property type="match status" value="1"/>
</dbReference>
<evidence type="ECO:0000256" key="3">
    <source>
        <dbReference type="ARBA" id="ARBA00023163"/>
    </source>
</evidence>
<dbReference type="PANTHER" id="PTHR44688">
    <property type="entry name" value="DNA-BINDING TRANSCRIPTIONAL ACTIVATOR DEVR_DOSR"/>
    <property type="match status" value="1"/>
</dbReference>
<reference evidence="5 6" key="1">
    <citation type="submission" date="2023-12" db="EMBL/GenBank/DDBJ databases">
        <authorList>
            <person name="Easwaran N."/>
            <person name="Lazarus H.P.S."/>
        </authorList>
    </citation>
    <scope>NUCLEOTIDE SEQUENCE [LARGE SCALE GENOMIC DNA]</scope>
    <source>
        <strain evidence="5 6">VIT-2023</strain>
    </source>
</reference>
<dbReference type="EMBL" id="JBAWKY010000006">
    <property type="protein sequence ID" value="MEI4463779.1"/>
    <property type="molecule type" value="Genomic_DNA"/>
</dbReference>
<dbReference type="PROSITE" id="PS50043">
    <property type="entry name" value="HTH_LUXR_2"/>
    <property type="match status" value="1"/>
</dbReference>
<dbReference type="InterPro" id="IPR000792">
    <property type="entry name" value="Tscrpt_reg_LuxR_C"/>
</dbReference>
<name>A0ABU8ELH6_9BACL</name>
<dbReference type="RefSeq" id="WP_336449641.1">
    <property type="nucleotide sequence ID" value="NZ_JBAWKY010000006.1"/>
</dbReference>
<dbReference type="Pfam" id="PF00196">
    <property type="entry name" value="GerE"/>
    <property type="match status" value="1"/>
</dbReference>